<evidence type="ECO:0000313" key="1">
    <source>
        <dbReference type="EMBL" id="JAD97899.1"/>
    </source>
</evidence>
<sequence>MEKLRWVVLRSISLKKKADTIVHLVIIKVMTHKMFPGQLQFLATQSQKMSMKVKVSLCWDQLLLKNALGT</sequence>
<dbReference type="EMBL" id="GBRH01199996">
    <property type="protein sequence ID" value="JAD97899.1"/>
    <property type="molecule type" value="Transcribed_RNA"/>
</dbReference>
<name>A0A0A9EAV0_ARUDO</name>
<reference evidence="1" key="1">
    <citation type="submission" date="2014-09" db="EMBL/GenBank/DDBJ databases">
        <authorList>
            <person name="Magalhaes I.L.F."/>
            <person name="Oliveira U."/>
            <person name="Santos F.R."/>
            <person name="Vidigal T.H.D.A."/>
            <person name="Brescovit A.D."/>
            <person name="Santos A.J."/>
        </authorList>
    </citation>
    <scope>NUCLEOTIDE SEQUENCE</scope>
    <source>
        <tissue evidence="1">Shoot tissue taken approximately 20 cm above the soil surface</tissue>
    </source>
</reference>
<reference evidence="1" key="2">
    <citation type="journal article" date="2015" name="Data Brief">
        <title>Shoot transcriptome of the giant reed, Arundo donax.</title>
        <authorList>
            <person name="Barrero R.A."/>
            <person name="Guerrero F.D."/>
            <person name="Moolhuijzen P."/>
            <person name="Goolsby J.A."/>
            <person name="Tidwell J."/>
            <person name="Bellgard S.E."/>
            <person name="Bellgard M.I."/>
        </authorList>
    </citation>
    <scope>NUCLEOTIDE SEQUENCE</scope>
    <source>
        <tissue evidence="1">Shoot tissue taken approximately 20 cm above the soil surface</tissue>
    </source>
</reference>
<accession>A0A0A9EAV0</accession>
<dbReference type="AlphaFoldDB" id="A0A0A9EAV0"/>
<protein>
    <submittedName>
        <fullName evidence="1">Uncharacterized protein</fullName>
    </submittedName>
</protein>
<proteinExistence type="predicted"/>
<organism evidence="1">
    <name type="scientific">Arundo donax</name>
    <name type="common">Giant reed</name>
    <name type="synonym">Donax arundinaceus</name>
    <dbReference type="NCBI Taxonomy" id="35708"/>
    <lineage>
        <taxon>Eukaryota</taxon>
        <taxon>Viridiplantae</taxon>
        <taxon>Streptophyta</taxon>
        <taxon>Embryophyta</taxon>
        <taxon>Tracheophyta</taxon>
        <taxon>Spermatophyta</taxon>
        <taxon>Magnoliopsida</taxon>
        <taxon>Liliopsida</taxon>
        <taxon>Poales</taxon>
        <taxon>Poaceae</taxon>
        <taxon>PACMAD clade</taxon>
        <taxon>Arundinoideae</taxon>
        <taxon>Arundineae</taxon>
        <taxon>Arundo</taxon>
    </lineage>
</organism>